<accession>A0AAD8GTX3</accession>
<proteinExistence type="predicted"/>
<organism evidence="1 2">
    <name type="scientific">Heracleum sosnowskyi</name>
    <dbReference type="NCBI Taxonomy" id="360622"/>
    <lineage>
        <taxon>Eukaryota</taxon>
        <taxon>Viridiplantae</taxon>
        <taxon>Streptophyta</taxon>
        <taxon>Embryophyta</taxon>
        <taxon>Tracheophyta</taxon>
        <taxon>Spermatophyta</taxon>
        <taxon>Magnoliopsida</taxon>
        <taxon>eudicotyledons</taxon>
        <taxon>Gunneridae</taxon>
        <taxon>Pentapetalae</taxon>
        <taxon>asterids</taxon>
        <taxon>campanulids</taxon>
        <taxon>Apiales</taxon>
        <taxon>Apiaceae</taxon>
        <taxon>Apioideae</taxon>
        <taxon>apioid superclade</taxon>
        <taxon>Tordylieae</taxon>
        <taxon>Tordyliinae</taxon>
        <taxon>Heracleum</taxon>
    </lineage>
</organism>
<dbReference type="Proteomes" id="UP001237642">
    <property type="component" value="Unassembled WGS sequence"/>
</dbReference>
<dbReference type="EMBL" id="JAUIZM010000011">
    <property type="protein sequence ID" value="KAK1354194.1"/>
    <property type="molecule type" value="Genomic_DNA"/>
</dbReference>
<evidence type="ECO:0000313" key="2">
    <source>
        <dbReference type="Proteomes" id="UP001237642"/>
    </source>
</evidence>
<evidence type="ECO:0000313" key="1">
    <source>
        <dbReference type="EMBL" id="KAK1354194.1"/>
    </source>
</evidence>
<sequence>MNNLPIYIIEEDPNFFGSKKLVPQSVKQLSESDVISDIYSLPNELFKLITLVNHTTHIFIIGLHRVFDTHYVFFAQGESFFHKFLILNSCEIVGVALLGTTGRERVAFQWCGLEVILELVLFS</sequence>
<keyword evidence="2" id="KW-1185">Reference proteome</keyword>
<gene>
    <name evidence="1" type="ORF">POM88_047450</name>
</gene>
<reference evidence="1" key="1">
    <citation type="submission" date="2023-02" db="EMBL/GenBank/DDBJ databases">
        <title>Genome of toxic invasive species Heracleum sosnowskyi carries increased number of genes despite the absence of recent whole-genome duplications.</title>
        <authorList>
            <person name="Schelkunov M."/>
            <person name="Shtratnikova V."/>
            <person name="Makarenko M."/>
            <person name="Klepikova A."/>
            <person name="Omelchenko D."/>
            <person name="Novikova G."/>
            <person name="Obukhova E."/>
            <person name="Bogdanov V."/>
            <person name="Penin A."/>
            <person name="Logacheva M."/>
        </authorList>
    </citation>
    <scope>NUCLEOTIDE SEQUENCE</scope>
    <source>
        <strain evidence="1">Hsosn_3</strain>
        <tissue evidence="1">Leaf</tissue>
    </source>
</reference>
<comment type="caution">
    <text evidence="1">The sequence shown here is derived from an EMBL/GenBank/DDBJ whole genome shotgun (WGS) entry which is preliminary data.</text>
</comment>
<reference evidence="1" key="2">
    <citation type="submission" date="2023-05" db="EMBL/GenBank/DDBJ databases">
        <authorList>
            <person name="Schelkunov M.I."/>
        </authorList>
    </citation>
    <scope>NUCLEOTIDE SEQUENCE</scope>
    <source>
        <strain evidence="1">Hsosn_3</strain>
        <tissue evidence="1">Leaf</tissue>
    </source>
</reference>
<name>A0AAD8GTX3_9APIA</name>
<protein>
    <submittedName>
        <fullName evidence="1">Uncharacterized protein</fullName>
    </submittedName>
</protein>
<dbReference type="AlphaFoldDB" id="A0AAD8GTX3"/>